<evidence type="ECO:0000256" key="2">
    <source>
        <dbReference type="ARBA" id="ARBA00022723"/>
    </source>
</evidence>
<keyword evidence="8" id="KW-1185">Reference proteome</keyword>
<dbReference type="SUPFAM" id="SSF54862">
    <property type="entry name" value="4Fe-4S ferredoxins"/>
    <property type="match status" value="1"/>
</dbReference>
<organism evidence="7 8">
    <name type="scientific">Actinomadura coerulea</name>
    <dbReference type="NCBI Taxonomy" id="46159"/>
    <lineage>
        <taxon>Bacteria</taxon>
        <taxon>Bacillati</taxon>
        <taxon>Actinomycetota</taxon>
        <taxon>Actinomycetes</taxon>
        <taxon>Streptosporangiales</taxon>
        <taxon>Thermomonosporaceae</taxon>
        <taxon>Actinomadura</taxon>
    </lineage>
</organism>
<dbReference type="GO" id="GO:0046872">
    <property type="term" value="F:metal ion binding"/>
    <property type="evidence" value="ECO:0007669"/>
    <property type="project" value="UniProtKB-KW"/>
</dbReference>
<evidence type="ECO:0000256" key="5">
    <source>
        <dbReference type="SAM" id="MobiDB-lite"/>
    </source>
</evidence>
<dbReference type="PANTHER" id="PTHR43687">
    <property type="entry name" value="ADENYLYLSULFATE REDUCTASE, BETA SUBUNIT"/>
    <property type="match status" value="1"/>
</dbReference>
<proteinExistence type="predicted"/>
<name>A0A7X0FUY7_9ACTN</name>
<dbReference type="RefSeq" id="WP_185023873.1">
    <property type="nucleotide sequence ID" value="NZ_JACHMQ010000001.1"/>
</dbReference>
<accession>A0A7X0FUY7</accession>
<feature type="domain" description="4Fe-4S ferredoxin-type" evidence="6">
    <location>
        <begin position="31"/>
        <end position="61"/>
    </location>
</feature>
<evidence type="ECO:0000256" key="3">
    <source>
        <dbReference type="ARBA" id="ARBA00023004"/>
    </source>
</evidence>
<keyword evidence="3" id="KW-0408">Iron</keyword>
<dbReference type="GO" id="GO:0051539">
    <property type="term" value="F:4 iron, 4 sulfur cluster binding"/>
    <property type="evidence" value="ECO:0007669"/>
    <property type="project" value="UniProtKB-KW"/>
</dbReference>
<dbReference type="EMBL" id="JACHMQ010000001">
    <property type="protein sequence ID" value="MBB6394179.1"/>
    <property type="molecule type" value="Genomic_DNA"/>
</dbReference>
<protein>
    <submittedName>
        <fullName evidence="7">NAD-dependent dihydropyrimidine dehydrogenase PreA subunit</fullName>
    </submittedName>
</protein>
<evidence type="ECO:0000313" key="7">
    <source>
        <dbReference type="EMBL" id="MBB6394179.1"/>
    </source>
</evidence>
<dbReference type="InterPro" id="IPR017900">
    <property type="entry name" value="4Fe4S_Fe_S_CS"/>
</dbReference>
<feature type="region of interest" description="Disordered" evidence="5">
    <location>
        <begin position="92"/>
        <end position="124"/>
    </location>
</feature>
<evidence type="ECO:0000256" key="4">
    <source>
        <dbReference type="ARBA" id="ARBA00023014"/>
    </source>
</evidence>
<comment type="caution">
    <text evidence="7">The sequence shown here is derived from an EMBL/GenBank/DDBJ whole genome shotgun (WGS) entry which is preliminary data.</text>
</comment>
<evidence type="ECO:0000313" key="8">
    <source>
        <dbReference type="Proteomes" id="UP000546324"/>
    </source>
</evidence>
<evidence type="ECO:0000256" key="1">
    <source>
        <dbReference type="ARBA" id="ARBA00022485"/>
    </source>
</evidence>
<keyword evidence="1" id="KW-0004">4Fe-4S</keyword>
<keyword evidence="2" id="KW-0479">Metal-binding</keyword>
<sequence length="124" mass="13315">MIEVVSAARCVRCDVCVKVCPTDVFERGPDGVPVIARQSDCQTCFMCEAHCPTDALYVAPFTGPAPEGSRHTDEGALADAFGDYRRIVGWGGGRTPGSRVDRNHIFTERLSPSSRPAGTATREA</sequence>
<dbReference type="InterPro" id="IPR050572">
    <property type="entry name" value="Fe-S_Ferredoxin"/>
</dbReference>
<gene>
    <name evidence="7" type="ORF">BKA00_001093</name>
</gene>
<dbReference type="PROSITE" id="PS00198">
    <property type="entry name" value="4FE4S_FER_1"/>
    <property type="match status" value="1"/>
</dbReference>
<dbReference type="Gene3D" id="3.30.70.20">
    <property type="match status" value="1"/>
</dbReference>
<reference evidence="7 8" key="1">
    <citation type="submission" date="2020-08" db="EMBL/GenBank/DDBJ databases">
        <title>Sequencing the genomes of 1000 actinobacteria strains.</title>
        <authorList>
            <person name="Klenk H.-P."/>
        </authorList>
    </citation>
    <scope>NUCLEOTIDE SEQUENCE [LARGE SCALE GENOMIC DNA]</scope>
    <source>
        <strain evidence="7 8">DSM 43675</strain>
    </source>
</reference>
<feature type="domain" description="4Fe-4S ferredoxin-type" evidence="6">
    <location>
        <begin position="1"/>
        <end position="30"/>
    </location>
</feature>
<dbReference type="Proteomes" id="UP000546324">
    <property type="component" value="Unassembled WGS sequence"/>
</dbReference>
<dbReference type="AlphaFoldDB" id="A0A7X0FUY7"/>
<dbReference type="Pfam" id="PF13237">
    <property type="entry name" value="Fer4_10"/>
    <property type="match status" value="1"/>
</dbReference>
<keyword evidence="4" id="KW-0411">Iron-sulfur</keyword>
<dbReference type="PROSITE" id="PS51379">
    <property type="entry name" value="4FE4S_FER_2"/>
    <property type="match status" value="2"/>
</dbReference>
<dbReference type="PANTHER" id="PTHR43687:SF5">
    <property type="entry name" value="4FE-4S FERREDOXIN-TYPE DOMAIN-CONTAINING PROTEIN"/>
    <property type="match status" value="1"/>
</dbReference>
<evidence type="ECO:0000259" key="6">
    <source>
        <dbReference type="PROSITE" id="PS51379"/>
    </source>
</evidence>
<dbReference type="InterPro" id="IPR017896">
    <property type="entry name" value="4Fe4S_Fe-S-bd"/>
</dbReference>